<dbReference type="PANTHER" id="PTHR13234:SF8">
    <property type="entry name" value="GAMMA-INTERFERON-INDUCIBLE LYSOSOMAL THIOL REDUCTASE"/>
    <property type="match status" value="1"/>
</dbReference>
<keyword evidence="6" id="KW-0472">Membrane</keyword>
<keyword evidence="4" id="KW-0732">Signal</keyword>
<keyword evidence="6" id="KW-1133">Transmembrane helix</keyword>
<dbReference type="EMBL" id="HBFK01018650">
    <property type="protein sequence ID" value="CAD8745028.1"/>
    <property type="molecule type" value="Transcribed_RNA"/>
</dbReference>
<dbReference type="GO" id="GO:0016671">
    <property type="term" value="F:oxidoreductase activity, acting on a sulfur group of donors, disulfide as acceptor"/>
    <property type="evidence" value="ECO:0007669"/>
    <property type="project" value="InterPro"/>
</dbReference>
<comment type="subcellular location">
    <subcellularLocation>
        <location evidence="1">Secreted</location>
    </subcellularLocation>
</comment>
<evidence type="ECO:0000256" key="4">
    <source>
        <dbReference type="ARBA" id="ARBA00022729"/>
    </source>
</evidence>
<evidence type="ECO:0000256" key="5">
    <source>
        <dbReference type="ARBA" id="ARBA00023180"/>
    </source>
</evidence>
<accession>A0A7S0TV25</accession>
<keyword evidence="6" id="KW-0812">Transmembrane</keyword>
<evidence type="ECO:0000313" key="7">
    <source>
        <dbReference type="EMBL" id="CAD8745028.1"/>
    </source>
</evidence>
<reference evidence="7" key="1">
    <citation type="submission" date="2021-01" db="EMBL/GenBank/DDBJ databases">
        <authorList>
            <person name="Corre E."/>
            <person name="Pelletier E."/>
            <person name="Niang G."/>
            <person name="Scheremetjew M."/>
            <person name="Finn R."/>
            <person name="Kale V."/>
            <person name="Holt S."/>
            <person name="Cochrane G."/>
            <person name="Meng A."/>
            <person name="Brown T."/>
            <person name="Cohen L."/>
        </authorList>
    </citation>
    <scope>NUCLEOTIDE SEQUENCE</scope>
    <source>
        <strain evidence="7">CCMP441</strain>
    </source>
</reference>
<sequence>MDRMETDWETLADLKQSGFVHHGSMLAGGGVNSSGAVHLQSSPEGPLAPVKFEPPTGTDYKVKVEVFVESQSPRCKLYTEWVLGEVVRSQGMLDIMNLSIVPWGKTRLLQKDGKPTVVVGQGEATKFEGPEPQFLCEHGPSECEGNAWMACIQQLYPDVHQWFRVLSCMLTRTCAEGETPAHDSVAHTGAGPSRACGGMPKDVAPRCIEEVGYGMDAGKVEQCVHSPRGLKLLLENMDRTEAVHPKPWHLPWVVVDGMPVNHSQSMLLGKTVCDTYASKVRPFVPLINGTARVPQPLGCFFFPDEPPIFPQLKTNSLFITILWVGGGLVFVAGISILAYWKYSTIQSQREYEEVGLA</sequence>
<gene>
    <name evidence="7" type="ORF">HAND1043_LOCUS11523</name>
</gene>
<keyword evidence="5" id="KW-0325">Glycoprotein</keyword>
<keyword evidence="3" id="KW-0964">Secreted</keyword>
<protein>
    <submittedName>
        <fullName evidence="7">Uncharacterized protein</fullName>
    </submittedName>
</protein>
<evidence type="ECO:0000256" key="1">
    <source>
        <dbReference type="ARBA" id="ARBA00004613"/>
    </source>
</evidence>
<dbReference type="InterPro" id="IPR004911">
    <property type="entry name" value="Interferon-induced_GILT"/>
</dbReference>
<evidence type="ECO:0000256" key="2">
    <source>
        <dbReference type="ARBA" id="ARBA00005679"/>
    </source>
</evidence>
<dbReference type="AlphaFoldDB" id="A0A7S0TV25"/>
<dbReference type="PANTHER" id="PTHR13234">
    <property type="entry name" value="GAMMA-INTERFERON INDUCIBLE LYSOSOMAL THIOL REDUCTASE GILT"/>
    <property type="match status" value="1"/>
</dbReference>
<feature type="transmembrane region" description="Helical" evidence="6">
    <location>
        <begin position="317"/>
        <end position="340"/>
    </location>
</feature>
<comment type="similarity">
    <text evidence="2">Belongs to the GILT family.</text>
</comment>
<proteinExistence type="inferred from homology"/>
<organism evidence="7">
    <name type="scientific">Hemiselmis andersenii</name>
    <name type="common">Cryptophyte alga</name>
    <dbReference type="NCBI Taxonomy" id="464988"/>
    <lineage>
        <taxon>Eukaryota</taxon>
        <taxon>Cryptophyceae</taxon>
        <taxon>Cryptomonadales</taxon>
        <taxon>Hemiselmidaceae</taxon>
        <taxon>Hemiselmis</taxon>
    </lineage>
</organism>
<dbReference type="Pfam" id="PF03227">
    <property type="entry name" value="GILT"/>
    <property type="match status" value="1"/>
</dbReference>
<evidence type="ECO:0000256" key="3">
    <source>
        <dbReference type="ARBA" id="ARBA00022525"/>
    </source>
</evidence>
<name>A0A7S0TV25_HEMAN</name>
<evidence type="ECO:0000256" key="6">
    <source>
        <dbReference type="SAM" id="Phobius"/>
    </source>
</evidence>
<dbReference type="GO" id="GO:0005576">
    <property type="term" value="C:extracellular region"/>
    <property type="evidence" value="ECO:0007669"/>
    <property type="project" value="UniProtKB-SubCell"/>
</dbReference>